<evidence type="ECO:0000313" key="2">
    <source>
        <dbReference type="Proteomes" id="UP001067235"/>
    </source>
</evidence>
<gene>
    <name evidence="1" type="ORF">O4213_05575</name>
</gene>
<dbReference type="Proteomes" id="UP001067235">
    <property type="component" value="Unassembled WGS sequence"/>
</dbReference>
<dbReference type="RefSeq" id="WP_301569976.1">
    <property type="nucleotide sequence ID" value="NZ_JAPWIE010000002.1"/>
</dbReference>
<reference evidence="1" key="1">
    <citation type="submission" date="2022-12" db="EMBL/GenBank/DDBJ databases">
        <authorList>
            <person name="Krivoruchko A.V."/>
            <person name="Elkin A."/>
        </authorList>
    </citation>
    <scope>NUCLEOTIDE SEQUENCE</scope>
    <source>
        <strain evidence="1">IEGM 1388</strain>
    </source>
</reference>
<evidence type="ECO:0000313" key="1">
    <source>
        <dbReference type="EMBL" id="MCZ4549441.1"/>
    </source>
</evidence>
<proteinExistence type="predicted"/>
<keyword evidence="2" id="KW-1185">Reference proteome</keyword>
<sequence>MPAYELWDARYGEVAVDLRVDERRVTVSGESIPIATLERAGTAGLDPDGLRKDVPIGTRHGRELRLTLDGDRYELHPGRGRFSRRSYRIGVTGRGHEWLFTPATPDSHRLVRGSRYRGDNEVAMFTTDESGITAEWSTEIRVAGVVAAAADPTPADCALGYALAAAFGTGARLMVVAIAAAASDAFFPG</sequence>
<comment type="caution">
    <text evidence="1">The sequence shown here is derived from an EMBL/GenBank/DDBJ whole genome shotgun (WGS) entry which is preliminary data.</text>
</comment>
<dbReference type="EMBL" id="JAPWIE010000002">
    <property type="protein sequence ID" value="MCZ4549441.1"/>
    <property type="molecule type" value="Genomic_DNA"/>
</dbReference>
<protein>
    <recommendedName>
        <fullName evidence="3">DUF4429 domain-containing protein</fullName>
    </recommendedName>
</protein>
<evidence type="ECO:0008006" key="3">
    <source>
        <dbReference type="Google" id="ProtNLM"/>
    </source>
</evidence>
<accession>A0ABT4MR02</accession>
<organism evidence="1 2">
    <name type="scientific">Gordonia rubripertincta</name>
    <name type="common">Rhodococcus corallinus</name>
    <dbReference type="NCBI Taxonomy" id="36822"/>
    <lineage>
        <taxon>Bacteria</taxon>
        <taxon>Bacillati</taxon>
        <taxon>Actinomycetota</taxon>
        <taxon>Actinomycetes</taxon>
        <taxon>Mycobacteriales</taxon>
        <taxon>Gordoniaceae</taxon>
        <taxon>Gordonia</taxon>
    </lineage>
</organism>
<name>A0ABT4MR02_GORRU</name>